<accession>J2JX56</accession>
<protein>
    <submittedName>
        <fullName evidence="1">Uncharacterized protein</fullName>
    </submittedName>
</protein>
<dbReference type="PATRIC" id="fig|1160718.3.peg.4556"/>
<organism evidence="1">
    <name type="scientific">Streptomyces auratus AGR0001</name>
    <dbReference type="NCBI Taxonomy" id="1160718"/>
    <lineage>
        <taxon>Bacteria</taxon>
        <taxon>Bacillati</taxon>
        <taxon>Actinomycetota</taxon>
        <taxon>Actinomycetes</taxon>
        <taxon>Kitasatosporales</taxon>
        <taxon>Streptomycetaceae</taxon>
        <taxon>Streptomyces</taxon>
    </lineage>
</organism>
<reference evidence="1" key="1">
    <citation type="journal article" date="2012" name="J. Bacteriol.">
        <title>Genome Sequence of Streptomyces auratus Strain AGR0001, a Phoslactomycin-Producing Actinomycete.</title>
        <authorList>
            <person name="Han X."/>
            <person name="Li M."/>
            <person name="Ding Z."/>
            <person name="Zhao J."/>
            <person name="Ji K."/>
            <person name="Wen M."/>
            <person name="Lu T."/>
        </authorList>
    </citation>
    <scope>NUCLEOTIDE SEQUENCE [LARGE SCALE GENOMIC DNA]</scope>
    <source>
        <strain evidence="1">AGR0001</strain>
    </source>
</reference>
<dbReference type="eggNOG" id="ENOG50348MU">
    <property type="taxonomic scope" value="Bacteria"/>
</dbReference>
<comment type="caution">
    <text evidence="1">The sequence shown here is derived from an EMBL/GenBank/DDBJ whole genome shotgun (WGS) entry which is preliminary data.</text>
</comment>
<dbReference type="EMBL" id="AJGV01000134">
    <property type="protein sequence ID" value="EJJ04695.1"/>
    <property type="molecule type" value="Genomic_DNA"/>
</dbReference>
<dbReference type="AlphaFoldDB" id="J2JX56"/>
<evidence type="ECO:0000313" key="1">
    <source>
        <dbReference type="EMBL" id="EJJ04695.1"/>
    </source>
</evidence>
<proteinExistence type="predicted"/>
<name>J2JX56_9ACTN</name>
<dbReference type="HOGENOM" id="CLU_1049343_0_0_11"/>
<gene>
    <name evidence="1" type="ORF">SU9_22525</name>
</gene>
<sequence>MYYETLVALHGVLDRYPWTSHLTCGDTGSELYDLAMRRSEAYGWYSTGGWTYKYEGWGEARIVQDPGRWADCLAGGDWTQDGQVRELAWMSADIPDDVREPRLPVLHVARLLSDAMNRLGRVRFTGLHAVLPLHELVGDASDDLEAMRKWFALADPSASVPVSVTAATGPAGWGKETAVRDAVRERLGDLADVDVAGGRLDLSGMADVDGEHGYNKGRERGVLRFACRAPEWSPDVAVWLVEVVGDALRAVGCAEQVVVTASLASRPDARR</sequence>